<evidence type="ECO:0000256" key="1">
    <source>
        <dbReference type="ARBA" id="ARBA00023015"/>
    </source>
</evidence>
<evidence type="ECO:0000313" key="6">
    <source>
        <dbReference type="Proteomes" id="UP000075840"/>
    </source>
</evidence>
<dbReference type="InterPro" id="IPR000949">
    <property type="entry name" value="ELM2_dom"/>
</dbReference>
<evidence type="ECO:0000256" key="4">
    <source>
        <dbReference type="SAM" id="MobiDB-lite"/>
    </source>
</evidence>
<dbReference type="VEuPathDB" id="VectorBase:AARA001104"/>
<dbReference type="GO" id="GO:0000118">
    <property type="term" value="C:histone deacetylase complex"/>
    <property type="evidence" value="ECO:0007669"/>
    <property type="project" value="TreeGrafter"/>
</dbReference>
<dbReference type="KEGG" id="aara:120906017"/>
<accession>A0A182HIP3</accession>
<keyword evidence="6" id="KW-1185">Reference proteome</keyword>
<dbReference type="GO" id="GO:0003714">
    <property type="term" value="F:transcription corepressor activity"/>
    <property type="evidence" value="ECO:0007669"/>
    <property type="project" value="TreeGrafter"/>
</dbReference>
<name>A0A182HIP3_ANOAR</name>
<dbReference type="Pfam" id="PF01448">
    <property type="entry name" value="ELM2"/>
    <property type="match status" value="1"/>
</dbReference>
<dbReference type="AlphaFoldDB" id="A0A182HIP3"/>
<dbReference type="InterPro" id="IPR051066">
    <property type="entry name" value="Trans_reg/Corepressor"/>
</dbReference>
<keyword evidence="2" id="KW-0804">Transcription</keyword>
<dbReference type="SMART" id="SM01189">
    <property type="entry name" value="ELM2"/>
    <property type="match status" value="1"/>
</dbReference>
<evidence type="ECO:0000256" key="3">
    <source>
        <dbReference type="ARBA" id="ARBA00023242"/>
    </source>
</evidence>
<evidence type="ECO:0000313" key="5">
    <source>
        <dbReference type="EnsemblMetazoa" id="AARA001104-PA"/>
    </source>
</evidence>
<evidence type="ECO:0000256" key="2">
    <source>
        <dbReference type="ARBA" id="ARBA00023163"/>
    </source>
</evidence>
<dbReference type="GO" id="GO:0006357">
    <property type="term" value="P:regulation of transcription by RNA polymerase II"/>
    <property type="evidence" value="ECO:0007669"/>
    <property type="project" value="TreeGrafter"/>
</dbReference>
<feature type="compositionally biased region" description="Acidic residues" evidence="4">
    <location>
        <begin position="1"/>
        <end position="12"/>
    </location>
</feature>
<dbReference type="GO" id="GO:0005667">
    <property type="term" value="C:transcription regulator complex"/>
    <property type="evidence" value="ECO:0007669"/>
    <property type="project" value="TreeGrafter"/>
</dbReference>
<keyword evidence="3" id="KW-0539">Nucleus</keyword>
<reference evidence="5" key="1">
    <citation type="submission" date="2022-08" db="UniProtKB">
        <authorList>
            <consortium name="EnsemblMetazoa"/>
        </authorList>
    </citation>
    <scope>IDENTIFICATION</scope>
    <source>
        <strain evidence="5">Dongola</strain>
    </source>
</reference>
<feature type="region of interest" description="Disordered" evidence="4">
    <location>
        <begin position="1"/>
        <end position="92"/>
    </location>
</feature>
<dbReference type="PANTHER" id="PTHR16089:SF28">
    <property type="entry name" value="REST COREPRESSOR"/>
    <property type="match status" value="1"/>
</dbReference>
<dbReference type="PANTHER" id="PTHR16089">
    <property type="entry name" value="REST COREPRESSOR COREST PROTEIN-RELATED"/>
    <property type="match status" value="1"/>
</dbReference>
<dbReference type="RefSeq" id="XP_040173354.1">
    <property type="nucleotide sequence ID" value="XM_040317420.1"/>
</dbReference>
<dbReference type="Gene3D" id="4.10.1240.50">
    <property type="match status" value="1"/>
</dbReference>
<keyword evidence="1" id="KW-0805">Transcription regulation</keyword>
<dbReference type="Proteomes" id="UP000075840">
    <property type="component" value="Unassembled WGS sequence"/>
</dbReference>
<feature type="compositionally biased region" description="Basic and acidic residues" evidence="4">
    <location>
        <begin position="42"/>
        <end position="60"/>
    </location>
</feature>
<dbReference type="EMBL" id="APCN01004038">
    <property type="status" value="NOT_ANNOTATED_CDS"/>
    <property type="molecule type" value="Genomic_DNA"/>
</dbReference>
<dbReference type="EnsemblMetazoa" id="AARA001104-RA">
    <property type="protein sequence ID" value="AARA001104-PA"/>
    <property type="gene ID" value="AARA001104"/>
</dbReference>
<feature type="compositionally biased region" description="Polar residues" evidence="4">
    <location>
        <begin position="16"/>
        <end position="25"/>
    </location>
</feature>
<dbReference type="PROSITE" id="PS51156">
    <property type="entry name" value="ELM2"/>
    <property type="match status" value="1"/>
</dbReference>
<proteinExistence type="predicted"/>
<protein>
    <submittedName>
        <fullName evidence="5">ELM2 domain-containing protein</fullName>
    </submittedName>
</protein>
<dbReference type="VEuPathDB" id="VectorBase:AARA21_003929"/>
<organism evidence="5 6">
    <name type="scientific">Anopheles arabiensis</name>
    <name type="common">Mosquito</name>
    <dbReference type="NCBI Taxonomy" id="7173"/>
    <lineage>
        <taxon>Eukaryota</taxon>
        <taxon>Metazoa</taxon>
        <taxon>Ecdysozoa</taxon>
        <taxon>Arthropoda</taxon>
        <taxon>Hexapoda</taxon>
        <taxon>Insecta</taxon>
        <taxon>Pterygota</taxon>
        <taxon>Neoptera</taxon>
        <taxon>Endopterygota</taxon>
        <taxon>Diptera</taxon>
        <taxon>Nematocera</taxon>
        <taxon>Culicoidea</taxon>
        <taxon>Culicidae</taxon>
        <taxon>Anophelinae</taxon>
        <taxon>Anopheles</taxon>
    </lineage>
</organism>
<dbReference type="GeneID" id="120906017"/>
<sequence length="210" mass="23783">MEMLASDEESDEGQEKLNNPSSDSGDSGLAEEAKKSSSSTDTKPRTNVDTGAKHLKDEILHSIPKKGSRVGSAYQADIPEFVPPNRRRPEERQNEPNVLVWFPQENIPDAALQEFLTVAKGRHSFNDEQAMALLNREGYNLERAYNALSSYIVHHETWAEEQRILFAEAHYMHEKKLSSLPPHYPEKIAPQHRSVLLQVEARSVRAEIEV</sequence>